<feature type="domain" description="Type I restriction modification DNA specificity" evidence="5">
    <location>
        <begin position="239"/>
        <end position="426"/>
    </location>
</feature>
<dbReference type="Gene3D" id="3.90.220.20">
    <property type="entry name" value="DNA methylase specificity domains"/>
    <property type="match status" value="2"/>
</dbReference>
<evidence type="ECO:0000313" key="6">
    <source>
        <dbReference type="EMBL" id="OOV46715.1"/>
    </source>
</evidence>
<sequence>MKNNSISFQKLWITVSLGQVAEINPKLTAYERLSDDLEVQFLPMKLVEEVSGKIQLSEVRKIGEVKKGYTPFENEDVIFAKVTPCMENGKIALVSNLKNGIGFGSSEFHVIRSSDAIKAKYIFYYVVRQQFRNEAEAKMTGAVGLRRVPKQFIESVPIPLPPLVEQQRIVSKIEELFSELDKGIENLKTTQQQLKVYRQAVLKSAFEGKLTKDWRDQNPDQSVSENIVEEEDSSLGELPDGWKWVRLGKIIKTIDGDRGVNYPKKDEFLNQGYCLFLSTKNVRENGFLFQEMIFISKTKDDQLRNGKLKLNDVVLTTRGTLGNVALYDESIPFQNVRINSGMLILRTLYDFLNNYYLMKFITSPVFITQLKEKQTGTAQPQIPANVLREIIIPIPCISEQQIIVQEIESRLSVCDKLEDTIQSSLNQAESLRQSLLKKAFEGKLVAQDPKDEPASVLLERIRAEKESIFQKTNANSEKKTNKKQNPENGNLIQFPRLVPDISTTELHAGVIAMVIDAHEKQSKYLENLNHVKCEKISHLVESYIGISLGRNPVKDAAGPDDFPHLKLVESRALKANYFGIQKQKIGYTYISKRGLQKVIDKVSKVLNLDEQGRIRNLIEATLKMDKEQAEIFATLYAGWNNLLLEGKKPSDEEIVYESRENWSPEKLKLSRSRFFTALGWMRKKGYVPEGKGVIVSKSVKKTPTKKRKKTKV</sequence>
<dbReference type="InterPro" id="IPR000055">
    <property type="entry name" value="Restrct_endonuc_typeI_TRD"/>
</dbReference>
<dbReference type="GO" id="GO:0009307">
    <property type="term" value="P:DNA restriction-modification system"/>
    <property type="evidence" value="ECO:0007669"/>
    <property type="project" value="UniProtKB-KW"/>
</dbReference>
<dbReference type="InterPro" id="IPR044946">
    <property type="entry name" value="Restrct_endonuc_typeI_TRD_sf"/>
</dbReference>
<evidence type="ECO:0000256" key="1">
    <source>
        <dbReference type="ARBA" id="ARBA00010923"/>
    </source>
</evidence>
<evidence type="ECO:0000256" key="4">
    <source>
        <dbReference type="SAM" id="MobiDB-lite"/>
    </source>
</evidence>
<dbReference type="EMBL" id="MVIT01000042">
    <property type="protein sequence ID" value="OOV46715.1"/>
    <property type="molecule type" value="Genomic_DNA"/>
</dbReference>
<protein>
    <submittedName>
        <fullName evidence="6">Type I restriction endonuclease subunit S</fullName>
    </submittedName>
</protein>
<comment type="similarity">
    <text evidence="1">Belongs to the type-I restriction system S methylase family.</text>
</comment>
<dbReference type="GO" id="GO:0004519">
    <property type="term" value="F:endonuclease activity"/>
    <property type="evidence" value="ECO:0007669"/>
    <property type="project" value="UniProtKB-KW"/>
</dbReference>
<dbReference type="PANTHER" id="PTHR43140">
    <property type="entry name" value="TYPE-1 RESTRICTION ENZYME ECOKI SPECIFICITY PROTEIN"/>
    <property type="match status" value="1"/>
</dbReference>
<evidence type="ECO:0000313" key="7">
    <source>
        <dbReference type="Proteomes" id="UP000191008"/>
    </source>
</evidence>
<dbReference type="InterPro" id="IPR051212">
    <property type="entry name" value="Type-I_RE_S_subunit"/>
</dbReference>
<dbReference type="RefSeq" id="WP_082292693.1">
    <property type="nucleotide sequence ID" value="NZ_MVIT01000042.1"/>
</dbReference>
<accession>A0A1T1E0W6</accession>
<dbReference type="GO" id="GO:0003677">
    <property type="term" value="F:DNA binding"/>
    <property type="evidence" value="ECO:0007669"/>
    <property type="project" value="UniProtKB-KW"/>
</dbReference>
<proteinExistence type="inferred from homology"/>
<dbReference type="CDD" id="cd17260">
    <property type="entry name" value="RMtype1_S_EcoEI-TRD1-CR1_like"/>
    <property type="match status" value="1"/>
</dbReference>
<comment type="caution">
    <text evidence="6">The sequence shown here is derived from an EMBL/GenBank/DDBJ whole genome shotgun (WGS) entry which is preliminary data.</text>
</comment>
<dbReference type="Pfam" id="PF01420">
    <property type="entry name" value="Methylase_S"/>
    <property type="match status" value="2"/>
</dbReference>
<dbReference type="Proteomes" id="UP000191008">
    <property type="component" value="Unassembled WGS sequence"/>
</dbReference>
<evidence type="ECO:0000256" key="2">
    <source>
        <dbReference type="ARBA" id="ARBA00022747"/>
    </source>
</evidence>
<dbReference type="PANTHER" id="PTHR43140:SF1">
    <property type="entry name" value="TYPE I RESTRICTION ENZYME ECOKI SPECIFICITY SUBUNIT"/>
    <property type="match status" value="1"/>
</dbReference>
<reference evidence="6 7" key="1">
    <citation type="submission" date="2017-02" db="EMBL/GenBank/DDBJ databases">
        <title>Comparative genomic analysis of Brazilian Leptospira kirschneri strains of different serogroups.</title>
        <authorList>
            <person name="Moreno L.Z."/>
            <person name="Miraglia F."/>
            <person name="Kremer F.S."/>
            <person name="Eslabao M.R."/>
            <person name="Lilenbaum W."/>
            <person name="Dellagostin O.A."/>
            <person name="Moreno A.M."/>
        </authorList>
    </citation>
    <scope>NUCLEOTIDE SEQUENCE [LARGE SCALE GENOMIC DNA]</scope>
    <source>
        <strain evidence="6 7">M110/06</strain>
    </source>
</reference>
<evidence type="ECO:0000256" key="3">
    <source>
        <dbReference type="ARBA" id="ARBA00023125"/>
    </source>
</evidence>
<keyword evidence="6" id="KW-0255">Endonuclease</keyword>
<feature type="region of interest" description="Disordered" evidence="4">
    <location>
        <begin position="470"/>
        <end position="491"/>
    </location>
</feature>
<keyword evidence="3" id="KW-0238">DNA-binding</keyword>
<keyword evidence="6" id="KW-0540">Nuclease</keyword>
<keyword evidence="6" id="KW-0378">Hydrolase</keyword>
<name>A0A1T1E0W6_9LEPT</name>
<dbReference type="AlphaFoldDB" id="A0A1T1E0W6"/>
<evidence type="ECO:0000259" key="5">
    <source>
        <dbReference type="Pfam" id="PF01420"/>
    </source>
</evidence>
<feature type="domain" description="Type I restriction modification DNA specificity" evidence="5">
    <location>
        <begin position="11"/>
        <end position="186"/>
    </location>
</feature>
<organism evidence="6 7">
    <name type="scientific">Leptospira kirschneri serovar Pomona</name>
    <dbReference type="NCBI Taxonomy" id="561005"/>
    <lineage>
        <taxon>Bacteria</taxon>
        <taxon>Pseudomonadati</taxon>
        <taxon>Spirochaetota</taxon>
        <taxon>Spirochaetia</taxon>
        <taxon>Leptospirales</taxon>
        <taxon>Leptospiraceae</taxon>
        <taxon>Leptospira</taxon>
    </lineage>
</organism>
<keyword evidence="2" id="KW-0680">Restriction system</keyword>
<gene>
    <name evidence="6" type="ORF">B1J93_03185</name>
</gene>
<dbReference type="SUPFAM" id="SSF116734">
    <property type="entry name" value="DNA methylase specificity domain"/>
    <property type="match status" value="2"/>
</dbReference>